<sequence>MAGTEADSTLVAFEFGLTPGGSVAPRGGESDGGSGEAWPRTVRAALGRSWPEGLLVLGGMKPPSGAHASVTFWQAFAGRYVTHLCHIPESMDLAGDPISPPTEGELASIVLSAPPMVGAEYLTIDVLRGIWGQLDAEARRLAARAGGLAALLAEIAPAYSRVGRVWFRLAENKADEAYPFAFLATYAAGLSPGGKVRQLPLG</sequence>
<proteinExistence type="predicted"/>
<dbReference type="AlphaFoldDB" id="A0A0F9A314"/>
<evidence type="ECO:0000313" key="1">
    <source>
        <dbReference type="EMBL" id="KKK92515.1"/>
    </source>
</evidence>
<gene>
    <name evidence="1" type="ORF">LCGC14_2702150</name>
</gene>
<protein>
    <submittedName>
        <fullName evidence="1">Uncharacterized protein</fullName>
    </submittedName>
</protein>
<organism evidence="1">
    <name type="scientific">marine sediment metagenome</name>
    <dbReference type="NCBI Taxonomy" id="412755"/>
    <lineage>
        <taxon>unclassified sequences</taxon>
        <taxon>metagenomes</taxon>
        <taxon>ecological metagenomes</taxon>
    </lineage>
</organism>
<accession>A0A0F9A314</accession>
<comment type="caution">
    <text evidence="1">The sequence shown here is derived from an EMBL/GenBank/DDBJ whole genome shotgun (WGS) entry which is preliminary data.</text>
</comment>
<name>A0A0F9A314_9ZZZZ</name>
<reference evidence="1" key="1">
    <citation type="journal article" date="2015" name="Nature">
        <title>Complex archaea that bridge the gap between prokaryotes and eukaryotes.</title>
        <authorList>
            <person name="Spang A."/>
            <person name="Saw J.H."/>
            <person name="Jorgensen S.L."/>
            <person name="Zaremba-Niedzwiedzka K."/>
            <person name="Martijn J."/>
            <person name="Lind A.E."/>
            <person name="van Eijk R."/>
            <person name="Schleper C."/>
            <person name="Guy L."/>
            <person name="Ettema T.J."/>
        </authorList>
    </citation>
    <scope>NUCLEOTIDE SEQUENCE</scope>
</reference>
<dbReference type="EMBL" id="LAZR01048178">
    <property type="protein sequence ID" value="KKK92515.1"/>
    <property type="molecule type" value="Genomic_DNA"/>
</dbReference>
<feature type="non-terminal residue" evidence="1">
    <location>
        <position position="202"/>
    </location>
</feature>